<name>A0A4Y2D143_ARAVE</name>
<dbReference type="OrthoDB" id="10051775at2759"/>
<feature type="compositionally biased region" description="Polar residues" evidence="1">
    <location>
        <begin position="38"/>
        <end position="48"/>
    </location>
</feature>
<feature type="region of interest" description="Disordered" evidence="1">
    <location>
        <begin position="1"/>
        <end position="48"/>
    </location>
</feature>
<evidence type="ECO:0000313" key="2">
    <source>
        <dbReference type="EMBL" id="GBM09231.1"/>
    </source>
</evidence>
<evidence type="ECO:0000256" key="1">
    <source>
        <dbReference type="SAM" id="MobiDB-lite"/>
    </source>
</evidence>
<protein>
    <submittedName>
        <fullName evidence="3">Uncharacterized protein</fullName>
    </submittedName>
</protein>
<feature type="compositionally biased region" description="Basic and acidic residues" evidence="1">
    <location>
        <begin position="1"/>
        <end position="34"/>
    </location>
</feature>
<dbReference type="Proteomes" id="UP000499080">
    <property type="component" value="Unassembled WGS sequence"/>
</dbReference>
<dbReference type="AlphaFoldDB" id="A0A4Y2D143"/>
<reference evidence="3 4" key="1">
    <citation type="journal article" date="2019" name="Sci. Rep.">
        <title>Orb-weaving spider Araneus ventricosus genome elucidates the spidroin gene catalogue.</title>
        <authorList>
            <person name="Kono N."/>
            <person name="Nakamura H."/>
            <person name="Ohtoshi R."/>
            <person name="Moran D.A.P."/>
            <person name="Shinohara A."/>
            <person name="Yoshida Y."/>
            <person name="Fujiwara M."/>
            <person name="Mori M."/>
            <person name="Tomita M."/>
            <person name="Arakawa K."/>
        </authorList>
    </citation>
    <scope>NUCLEOTIDE SEQUENCE [LARGE SCALE GENOMIC DNA]</scope>
</reference>
<organism evidence="3 4">
    <name type="scientific">Araneus ventricosus</name>
    <name type="common">Orbweaver spider</name>
    <name type="synonym">Epeira ventricosa</name>
    <dbReference type="NCBI Taxonomy" id="182803"/>
    <lineage>
        <taxon>Eukaryota</taxon>
        <taxon>Metazoa</taxon>
        <taxon>Ecdysozoa</taxon>
        <taxon>Arthropoda</taxon>
        <taxon>Chelicerata</taxon>
        <taxon>Arachnida</taxon>
        <taxon>Araneae</taxon>
        <taxon>Araneomorphae</taxon>
        <taxon>Entelegynae</taxon>
        <taxon>Araneoidea</taxon>
        <taxon>Araneidae</taxon>
        <taxon>Araneus</taxon>
    </lineage>
</organism>
<evidence type="ECO:0000313" key="4">
    <source>
        <dbReference type="Proteomes" id="UP000499080"/>
    </source>
</evidence>
<accession>A0A4Y2D143</accession>
<proteinExistence type="predicted"/>
<comment type="caution">
    <text evidence="3">The sequence shown here is derived from an EMBL/GenBank/DDBJ whole genome shotgun (WGS) entry which is preliminary data.</text>
</comment>
<evidence type="ECO:0000313" key="3">
    <source>
        <dbReference type="EMBL" id="GBM09265.1"/>
    </source>
</evidence>
<keyword evidence="4" id="KW-1185">Reference proteome</keyword>
<dbReference type="EMBL" id="BGPR01087939">
    <property type="protein sequence ID" value="GBM09231.1"/>
    <property type="molecule type" value="Genomic_DNA"/>
</dbReference>
<dbReference type="EMBL" id="BGPR01087945">
    <property type="protein sequence ID" value="GBM09265.1"/>
    <property type="molecule type" value="Genomic_DNA"/>
</dbReference>
<sequence>MVLARRGNEQKNSKKRIQELEEKRVEERELEGKRNSRKSPNNWQRNQQLLHKFESNENINLYLVSFERQASRIAIPKELWVSHLVGLLALEITHIMARESEEQANV</sequence>
<gene>
    <name evidence="2" type="ORF">AVEN_19273_1</name>
    <name evidence="3" type="ORF">AVEN_88401_1</name>
</gene>